<feature type="transmembrane region" description="Helical" evidence="9">
    <location>
        <begin position="175"/>
        <end position="195"/>
    </location>
</feature>
<organism evidence="11 12">
    <name type="scientific">Magallana gigas</name>
    <name type="common">Pacific oyster</name>
    <name type="synonym">Crassostrea gigas</name>
    <dbReference type="NCBI Taxonomy" id="29159"/>
    <lineage>
        <taxon>Eukaryota</taxon>
        <taxon>Metazoa</taxon>
        <taxon>Spiralia</taxon>
        <taxon>Lophotrochozoa</taxon>
        <taxon>Mollusca</taxon>
        <taxon>Bivalvia</taxon>
        <taxon>Autobranchia</taxon>
        <taxon>Pteriomorphia</taxon>
        <taxon>Ostreida</taxon>
        <taxon>Ostreoidea</taxon>
        <taxon>Ostreidae</taxon>
        <taxon>Magallana</taxon>
    </lineage>
</organism>
<keyword evidence="2" id="KW-1003">Cell membrane</keyword>
<evidence type="ECO:0000256" key="1">
    <source>
        <dbReference type="ARBA" id="ARBA00004651"/>
    </source>
</evidence>
<feature type="domain" description="G-protein coupled receptors family 1 profile" evidence="10">
    <location>
        <begin position="62"/>
        <end position="299"/>
    </location>
</feature>
<evidence type="ECO:0000256" key="5">
    <source>
        <dbReference type="ARBA" id="ARBA00023040"/>
    </source>
</evidence>
<evidence type="ECO:0000256" key="6">
    <source>
        <dbReference type="ARBA" id="ARBA00023136"/>
    </source>
</evidence>
<sequence length="321" mass="36874">MRFFLFEKKFHTQMEVFEPINVSDFGNSSPAKHDGNTTSLCTWYLPPFEWLKLVTLFAGVAGNGLTVVAIATDRKLHTKTYATIAAIAVADCVYCTMAVLWSTLLFAYLDYSNYRQYRKCINDFLFLLMNTVVAVLFSASYLASSLSISLLSIVRFVILSLPLKANTILRKSSLVFIIILIWFFSIALAVCKNIPLQSISRKNINLVDVFFTFIVPLLTIIIFHGMKIFTLKQSEYRKTEVKKMERLVVAIILLFFVCNLPWQVLRLLAQYKVFVPGYLLQTTMGYLLQFNNCVNPVFYAFLSPRIRHSICILFCRFRANQ</sequence>
<dbReference type="GO" id="GO:0008528">
    <property type="term" value="F:G protein-coupled peptide receptor activity"/>
    <property type="evidence" value="ECO:0007669"/>
    <property type="project" value="TreeGrafter"/>
</dbReference>
<keyword evidence="12" id="KW-1185">Reference proteome</keyword>
<evidence type="ECO:0000256" key="3">
    <source>
        <dbReference type="ARBA" id="ARBA00022692"/>
    </source>
</evidence>
<comment type="subcellular location">
    <subcellularLocation>
        <location evidence="1">Cell membrane</location>
        <topology evidence="1">Multi-pass membrane protein</topology>
    </subcellularLocation>
</comment>
<keyword evidence="7" id="KW-0675">Receptor</keyword>
<dbReference type="InterPro" id="IPR000276">
    <property type="entry name" value="GPCR_Rhodpsn"/>
</dbReference>
<feature type="transmembrane region" description="Helical" evidence="9">
    <location>
        <begin position="247"/>
        <end position="264"/>
    </location>
</feature>
<evidence type="ECO:0000259" key="10">
    <source>
        <dbReference type="PROSITE" id="PS50262"/>
    </source>
</evidence>
<evidence type="ECO:0000256" key="2">
    <source>
        <dbReference type="ARBA" id="ARBA00022475"/>
    </source>
</evidence>
<feature type="transmembrane region" description="Helical" evidence="9">
    <location>
        <begin position="121"/>
        <end position="139"/>
    </location>
</feature>
<evidence type="ECO:0000256" key="9">
    <source>
        <dbReference type="SAM" id="Phobius"/>
    </source>
</evidence>
<dbReference type="SUPFAM" id="SSF81321">
    <property type="entry name" value="Family A G protein-coupled receptor-like"/>
    <property type="match status" value="1"/>
</dbReference>
<proteinExistence type="predicted"/>
<dbReference type="Pfam" id="PF00001">
    <property type="entry name" value="7tm_1"/>
    <property type="match status" value="1"/>
</dbReference>
<evidence type="ECO:0000313" key="11">
    <source>
        <dbReference type="EnsemblMetazoa" id="G8038.1:cds"/>
    </source>
</evidence>
<keyword evidence="3 9" id="KW-0812">Transmembrane</keyword>
<dbReference type="AlphaFoldDB" id="A0A8W8NMI0"/>
<keyword evidence="4 9" id="KW-1133">Transmembrane helix</keyword>
<dbReference type="PANTHER" id="PTHR24230">
    <property type="entry name" value="G-PROTEIN COUPLED RECEPTOR"/>
    <property type="match status" value="1"/>
</dbReference>
<accession>A0A8W8NMI0</accession>
<keyword evidence="8" id="KW-0807">Transducer</keyword>
<dbReference type="GO" id="GO:0005886">
    <property type="term" value="C:plasma membrane"/>
    <property type="evidence" value="ECO:0007669"/>
    <property type="project" value="UniProtKB-SubCell"/>
</dbReference>
<evidence type="ECO:0000313" key="12">
    <source>
        <dbReference type="Proteomes" id="UP000005408"/>
    </source>
</evidence>
<dbReference type="Gene3D" id="1.20.1070.10">
    <property type="entry name" value="Rhodopsin 7-helix transmembrane proteins"/>
    <property type="match status" value="1"/>
</dbReference>
<name>A0A8W8NMI0_MAGGI</name>
<feature type="transmembrane region" description="Helical" evidence="9">
    <location>
        <begin position="207"/>
        <end position="226"/>
    </location>
</feature>
<reference evidence="11" key="1">
    <citation type="submission" date="2022-08" db="UniProtKB">
        <authorList>
            <consortium name="EnsemblMetazoa"/>
        </authorList>
    </citation>
    <scope>IDENTIFICATION</scope>
    <source>
        <strain evidence="11">05x7-T-G4-1.051#20</strain>
    </source>
</reference>
<keyword evidence="5" id="KW-0297">G-protein coupled receptor</keyword>
<evidence type="ECO:0000256" key="8">
    <source>
        <dbReference type="ARBA" id="ARBA00023224"/>
    </source>
</evidence>
<dbReference type="GO" id="GO:0007218">
    <property type="term" value="P:neuropeptide signaling pathway"/>
    <property type="evidence" value="ECO:0007669"/>
    <property type="project" value="TreeGrafter"/>
</dbReference>
<keyword evidence="6 9" id="KW-0472">Membrane</keyword>
<feature type="transmembrane region" description="Helical" evidence="9">
    <location>
        <begin position="53"/>
        <end position="72"/>
    </location>
</feature>
<dbReference type="InterPro" id="IPR017452">
    <property type="entry name" value="GPCR_Rhodpsn_7TM"/>
</dbReference>
<evidence type="ECO:0000256" key="7">
    <source>
        <dbReference type="ARBA" id="ARBA00023170"/>
    </source>
</evidence>
<protein>
    <recommendedName>
        <fullName evidence="10">G-protein coupled receptors family 1 profile domain-containing protein</fullName>
    </recommendedName>
</protein>
<dbReference type="Proteomes" id="UP000005408">
    <property type="component" value="Unassembled WGS sequence"/>
</dbReference>
<dbReference type="EnsemblMetazoa" id="G8038.1">
    <property type="protein sequence ID" value="G8038.1:cds"/>
    <property type="gene ID" value="G8038"/>
</dbReference>
<dbReference type="CDD" id="cd00637">
    <property type="entry name" value="7tm_classA_rhodopsin-like"/>
    <property type="match status" value="1"/>
</dbReference>
<feature type="transmembrane region" description="Helical" evidence="9">
    <location>
        <begin position="284"/>
        <end position="302"/>
    </location>
</feature>
<feature type="transmembrane region" description="Helical" evidence="9">
    <location>
        <begin position="84"/>
        <end position="109"/>
    </location>
</feature>
<dbReference type="PRINTS" id="PR00237">
    <property type="entry name" value="GPCRRHODOPSN"/>
</dbReference>
<feature type="transmembrane region" description="Helical" evidence="9">
    <location>
        <begin position="145"/>
        <end position="163"/>
    </location>
</feature>
<dbReference type="PROSITE" id="PS50262">
    <property type="entry name" value="G_PROTEIN_RECEP_F1_2"/>
    <property type="match status" value="1"/>
</dbReference>
<evidence type="ECO:0000256" key="4">
    <source>
        <dbReference type="ARBA" id="ARBA00022989"/>
    </source>
</evidence>